<reference evidence="1" key="1">
    <citation type="journal article" date="2014" name="Front. Microbiol.">
        <title>High frequency of phylogenetically diverse reductive dehalogenase-homologous genes in deep subseafloor sedimentary metagenomes.</title>
        <authorList>
            <person name="Kawai M."/>
            <person name="Futagami T."/>
            <person name="Toyoda A."/>
            <person name="Takaki Y."/>
            <person name="Nishi S."/>
            <person name="Hori S."/>
            <person name="Arai W."/>
            <person name="Tsubouchi T."/>
            <person name="Morono Y."/>
            <person name="Uchiyama I."/>
            <person name="Ito T."/>
            <person name="Fujiyama A."/>
            <person name="Inagaki F."/>
            <person name="Takami H."/>
        </authorList>
    </citation>
    <scope>NUCLEOTIDE SEQUENCE</scope>
    <source>
        <strain evidence="1">Expedition CK06-06</strain>
    </source>
</reference>
<gene>
    <name evidence="1" type="ORF">S12H4_40220</name>
</gene>
<protein>
    <submittedName>
        <fullName evidence="1">Uncharacterized protein</fullName>
    </submittedName>
</protein>
<name>X1SE86_9ZZZZ</name>
<accession>X1SE86</accession>
<dbReference type="EMBL" id="BARW01024393">
    <property type="protein sequence ID" value="GAI91332.1"/>
    <property type="molecule type" value="Genomic_DNA"/>
</dbReference>
<dbReference type="AlphaFoldDB" id="X1SE86"/>
<evidence type="ECO:0000313" key="1">
    <source>
        <dbReference type="EMBL" id="GAI91332.1"/>
    </source>
</evidence>
<organism evidence="1">
    <name type="scientific">marine sediment metagenome</name>
    <dbReference type="NCBI Taxonomy" id="412755"/>
    <lineage>
        <taxon>unclassified sequences</taxon>
        <taxon>metagenomes</taxon>
        <taxon>ecological metagenomes</taxon>
    </lineage>
</organism>
<comment type="caution">
    <text evidence="1">The sequence shown here is derived from an EMBL/GenBank/DDBJ whole genome shotgun (WGS) entry which is preliminary data.</text>
</comment>
<sequence length="124" mass="13825">MAKLGVAVEQATKGADRNMITMGLDLHKTTTTAVLLDEDADELFGPFSTETAEVEQFVRKMPGPVRVVMEAAPHSFILARRLISRNIQVAVVDCHKAKLARRPVHVIFAMLRDRTEFDPRRLAA</sequence>
<proteinExistence type="predicted"/>